<keyword evidence="2" id="KW-1185">Reference proteome</keyword>
<dbReference type="Proteomes" id="UP000499080">
    <property type="component" value="Unassembled WGS sequence"/>
</dbReference>
<dbReference type="PANTHER" id="PTHR47331">
    <property type="entry name" value="PHD-TYPE DOMAIN-CONTAINING PROTEIN"/>
    <property type="match status" value="1"/>
</dbReference>
<dbReference type="GO" id="GO:0071897">
    <property type="term" value="P:DNA biosynthetic process"/>
    <property type="evidence" value="ECO:0007669"/>
    <property type="project" value="UniProtKB-ARBA"/>
</dbReference>
<evidence type="ECO:0000313" key="2">
    <source>
        <dbReference type="Proteomes" id="UP000499080"/>
    </source>
</evidence>
<reference evidence="1 2" key="1">
    <citation type="journal article" date="2019" name="Sci. Rep.">
        <title>Orb-weaving spider Araneus ventricosus genome elucidates the spidroin gene catalogue.</title>
        <authorList>
            <person name="Kono N."/>
            <person name="Nakamura H."/>
            <person name="Ohtoshi R."/>
            <person name="Moran D.A.P."/>
            <person name="Shinohara A."/>
            <person name="Yoshida Y."/>
            <person name="Fujiwara M."/>
            <person name="Mori M."/>
            <person name="Tomita M."/>
            <person name="Arakawa K."/>
        </authorList>
    </citation>
    <scope>NUCLEOTIDE SEQUENCE [LARGE SCALE GENOMIC DNA]</scope>
</reference>
<protein>
    <recommendedName>
        <fullName evidence="3">Reverse transcriptase domain-containing protein</fullName>
    </recommendedName>
</protein>
<gene>
    <name evidence="1" type="ORF">AVEN_117180_1</name>
</gene>
<name>A0A4Y2AZZ3_ARAVE</name>
<evidence type="ECO:0000313" key="1">
    <source>
        <dbReference type="EMBL" id="GBL84414.1"/>
    </source>
</evidence>
<evidence type="ECO:0008006" key="3">
    <source>
        <dbReference type="Google" id="ProtNLM"/>
    </source>
</evidence>
<sequence>MLPFTKKIRPLRVVFDAFANSRNGVSLNSILLNGGTVKQELFSVISRFRTYKYAFSADIQKMYRQILVDKSDRDLQRILWNPNQFVPVETYRLPAVTYGMTCAPFLANRALKAVAEEEQSKFPPSSCNTSN</sequence>
<accession>A0A4Y2AZZ3</accession>
<dbReference type="EMBL" id="BGPR01000037">
    <property type="protein sequence ID" value="GBL84414.1"/>
    <property type="molecule type" value="Genomic_DNA"/>
</dbReference>
<organism evidence="1 2">
    <name type="scientific">Araneus ventricosus</name>
    <name type="common">Orbweaver spider</name>
    <name type="synonym">Epeira ventricosa</name>
    <dbReference type="NCBI Taxonomy" id="182803"/>
    <lineage>
        <taxon>Eukaryota</taxon>
        <taxon>Metazoa</taxon>
        <taxon>Ecdysozoa</taxon>
        <taxon>Arthropoda</taxon>
        <taxon>Chelicerata</taxon>
        <taxon>Arachnida</taxon>
        <taxon>Araneae</taxon>
        <taxon>Araneomorphae</taxon>
        <taxon>Entelegynae</taxon>
        <taxon>Araneoidea</taxon>
        <taxon>Araneidae</taxon>
        <taxon>Araneus</taxon>
    </lineage>
</organism>
<dbReference type="InterPro" id="IPR043502">
    <property type="entry name" value="DNA/RNA_pol_sf"/>
</dbReference>
<comment type="caution">
    <text evidence="1">The sequence shown here is derived from an EMBL/GenBank/DDBJ whole genome shotgun (WGS) entry which is preliminary data.</text>
</comment>
<dbReference type="OrthoDB" id="7763418at2759"/>
<proteinExistence type="predicted"/>
<dbReference type="SUPFAM" id="SSF56672">
    <property type="entry name" value="DNA/RNA polymerases"/>
    <property type="match status" value="1"/>
</dbReference>
<dbReference type="AlphaFoldDB" id="A0A4Y2AZZ3"/>